<keyword evidence="5" id="KW-0238">DNA-binding</keyword>
<dbReference type="OrthoDB" id="5946974at2759"/>
<feature type="region of interest" description="Disordered" evidence="9">
    <location>
        <begin position="24"/>
        <end position="72"/>
    </location>
</feature>
<accession>A0A4U5UY52</accession>
<protein>
    <submittedName>
        <fullName evidence="11">Cysteine/serine-rich nuclear protein 2</fullName>
    </submittedName>
</protein>
<dbReference type="GO" id="GO:0043565">
    <property type="term" value="F:sequence-specific DNA binding"/>
    <property type="evidence" value="ECO:0007669"/>
    <property type="project" value="TreeGrafter"/>
</dbReference>
<evidence type="ECO:0000256" key="1">
    <source>
        <dbReference type="ARBA" id="ARBA00004123"/>
    </source>
</evidence>
<evidence type="ECO:0000256" key="8">
    <source>
        <dbReference type="ARBA" id="ARBA00023242"/>
    </source>
</evidence>
<feature type="domain" description="Cysteine/serine-rich nuclear protein N-terminal" evidence="10">
    <location>
        <begin position="86"/>
        <end position="299"/>
    </location>
</feature>
<keyword evidence="12" id="KW-1185">Reference proteome</keyword>
<sequence>MYINHYSQTMRGILKRKFSEVDDNPCYSSSSSSSPSSLSSPASSEWESDGESSFSDNQEFTPHSPSSTTSLSIQSILKRPKLAGTQSNVRFDQVSVFSFPRCQGFTSVPSRGGATLGMMWRHNSLEKYTVAEHALEQRHRRRERLRERRREERLEALKHRAIGQREADTLTADQILDEDTDVHVSDAELEDGSFLQPYSSKQRQALLQAAGVKRIDREEKRQLHALRLSREDCGCDCQGFCEPETCACSLAGIKCQVDRLNFPCGCTKDGCGNTQGRIEFNSKRVQTHYIHTAMRLELEMRLQDKTSSQEDQPGLPGDLQEYADQDETHSVQGTQDKSCPFGFTMEEDGLPLTMPTTPSFHFIPERLVVEENSCSSDMTESSCSSSDSDAGGCLNGSQNLPEVDAGLSRALSICDNDNYSTCSQLRHTGEAVTQHSNNCATYSTPTDNLGPLSANTFTDNINRTSLTDYLDENANQARDFFDEDSLEGFPNTPSPTVDYSLGRYMDLSLSSDSDLEFFDSDYTSGPLHSSFKVHRHLDTFCHLQLFSSVNLPSYESSTYLLESLIGLTEPSTEQSYAVSDTQL</sequence>
<dbReference type="GO" id="GO:0000981">
    <property type="term" value="F:DNA-binding transcription factor activity, RNA polymerase II-specific"/>
    <property type="evidence" value="ECO:0007669"/>
    <property type="project" value="TreeGrafter"/>
</dbReference>
<gene>
    <name evidence="11" type="ORF">D9C73_013510</name>
</gene>
<dbReference type="InterPro" id="IPR023260">
    <property type="entry name" value="Cys/Ser-rich_nuc_prot"/>
</dbReference>
<dbReference type="Proteomes" id="UP000298787">
    <property type="component" value="Chromosome 12"/>
</dbReference>
<keyword evidence="3" id="KW-0053">Apoptosis</keyword>
<feature type="compositionally biased region" description="Low complexity" evidence="9">
    <location>
        <begin position="28"/>
        <end position="44"/>
    </location>
</feature>
<dbReference type="PRINTS" id="PR02031">
    <property type="entry name" value="CYSSERRICHNP"/>
</dbReference>
<evidence type="ECO:0000256" key="3">
    <source>
        <dbReference type="ARBA" id="ARBA00022703"/>
    </source>
</evidence>
<proteinExistence type="inferred from homology"/>
<dbReference type="AlphaFoldDB" id="A0A4U5UY52"/>
<comment type="similarity">
    <text evidence="2">Belongs to the AXUD1 family.</text>
</comment>
<evidence type="ECO:0000259" key="10">
    <source>
        <dbReference type="Pfam" id="PF16019"/>
    </source>
</evidence>
<evidence type="ECO:0000313" key="11">
    <source>
        <dbReference type="EMBL" id="TKS80257.1"/>
    </source>
</evidence>
<feature type="compositionally biased region" description="Polar residues" evidence="9">
    <location>
        <begin position="51"/>
        <end position="63"/>
    </location>
</feature>
<evidence type="ECO:0000256" key="5">
    <source>
        <dbReference type="ARBA" id="ARBA00023125"/>
    </source>
</evidence>
<evidence type="ECO:0000256" key="6">
    <source>
        <dbReference type="ARBA" id="ARBA00023159"/>
    </source>
</evidence>
<dbReference type="STRING" id="240159.A0A4U5UY52"/>
<reference evidence="11 12" key="1">
    <citation type="submission" date="2019-01" db="EMBL/GenBank/DDBJ databases">
        <title>Genome Assembly of Collichthys lucidus.</title>
        <authorList>
            <person name="Cai M."/>
            <person name="Xiao S."/>
        </authorList>
    </citation>
    <scope>NUCLEOTIDE SEQUENCE [LARGE SCALE GENOMIC DNA]</scope>
    <source>
        <strain evidence="11">JT15FE1705JMU</strain>
        <tissue evidence="11">Muscle</tissue>
    </source>
</reference>
<evidence type="ECO:0000256" key="4">
    <source>
        <dbReference type="ARBA" id="ARBA00023015"/>
    </source>
</evidence>
<dbReference type="Pfam" id="PF16019">
    <property type="entry name" value="CSRNP_N"/>
    <property type="match status" value="1"/>
</dbReference>
<name>A0A4U5UY52_COLLU</name>
<organism evidence="11 12">
    <name type="scientific">Collichthys lucidus</name>
    <name type="common">Big head croaker</name>
    <name type="synonym">Sciaena lucida</name>
    <dbReference type="NCBI Taxonomy" id="240159"/>
    <lineage>
        <taxon>Eukaryota</taxon>
        <taxon>Metazoa</taxon>
        <taxon>Chordata</taxon>
        <taxon>Craniata</taxon>
        <taxon>Vertebrata</taxon>
        <taxon>Euteleostomi</taxon>
        <taxon>Actinopterygii</taxon>
        <taxon>Neopterygii</taxon>
        <taxon>Teleostei</taxon>
        <taxon>Neoteleostei</taxon>
        <taxon>Acanthomorphata</taxon>
        <taxon>Eupercaria</taxon>
        <taxon>Sciaenidae</taxon>
        <taxon>Collichthys</taxon>
    </lineage>
</organism>
<evidence type="ECO:0000256" key="7">
    <source>
        <dbReference type="ARBA" id="ARBA00023163"/>
    </source>
</evidence>
<keyword evidence="6" id="KW-0010">Activator</keyword>
<keyword evidence="8" id="KW-0539">Nucleus</keyword>
<evidence type="ECO:0000256" key="2">
    <source>
        <dbReference type="ARBA" id="ARBA00008548"/>
    </source>
</evidence>
<keyword evidence="7" id="KW-0804">Transcription</keyword>
<keyword evidence="4" id="KW-0805">Transcription regulation</keyword>
<dbReference type="PANTHER" id="PTHR13580:SF10">
    <property type="entry name" value="CYSTEINE_SERINE-RICH NUCLEAR PROTEIN 1"/>
    <property type="match status" value="1"/>
</dbReference>
<evidence type="ECO:0000256" key="9">
    <source>
        <dbReference type="SAM" id="MobiDB-lite"/>
    </source>
</evidence>
<dbReference type="EMBL" id="CM014089">
    <property type="protein sequence ID" value="TKS80257.1"/>
    <property type="molecule type" value="Genomic_DNA"/>
</dbReference>
<dbReference type="GO" id="GO:0005634">
    <property type="term" value="C:nucleus"/>
    <property type="evidence" value="ECO:0007669"/>
    <property type="project" value="UniProtKB-SubCell"/>
</dbReference>
<dbReference type="PANTHER" id="PTHR13580">
    <property type="entry name" value="TGF-BETA INDUCED APOPTOSIS PROTEIN"/>
    <property type="match status" value="1"/>
</dbReference>
<dbReference type="GO" id="GO:0006915">
    <property type="term" value="P:apoptotic process"/>
    <property type="evidence" value="ECO:0007669"/>
    <property type="project" value="UniProtKB-KW"/>
</dbReference>
<dbReference type="InterPro" id="IPR031972">
    <property type="entry name" value="CSRNP_N"/>
</dbReference>
<comment type="subcellular location">
    <subcellularLocation>
        <location evidence="1">Nucleus</location>
    </subcellularLocation>
</comment>
<evidence type="ECO:0000313" key="12">
    <source>
        <dbReference type="Proteomes" id="UP000298787"/>
    </source>
</evidence>